<dbReference type="Proteomes" id="UP001642482">
    <property type="component" value="Unassembled WGS sequence"/>
</dbReference>
<sequence length="876" mass="96698">MSVNDTQTIIDALTSNWVWTSDWLDSPATDVNTAGRIVRFTRSFHLAPVDSVATATNILKDDSSKIPDSIGSASVASALLHFSADTRYKLFVNGTRVAVGPARSSPWIWYYDTLDIGPYLRPGENEIVFLVLRYFVTTRGAMPFARTPFPGLTVVGTVHAGNGPDKVTIDLNTTSPGWTAQVDDSIRFPTGLIDDGFLHISERITPKALDPAVTPVGYGIRTTNGELAPWRLRPRAIAVPEETAVAVDVVRKCSSSVSAADWTAYLSGKSPVTLAAASEHTLEIQATVHSTAFLKWRFRAVGDQSQASAASQVHLKIMYSEGYEHEPRNYPFFRSKSDRLDAEHGYLIGPFDEVTLDMPADGCVVAYEPFWFRTLRIMRFQVSVSGPVPVELVSFGATQVNYPMGIKASWNHPTDADSAAMWDVSIRTMRNCMFDGYVDCPFYEQLQYSGDSRSVGLFHYLLSGDDALMRQAITSFAASVLSEGLTQSRFPSHVPQIIAGFPLYWVMQICDHHLYFGDKSFSRSFLPRIDGVLDFFDHHVDSRGLISGLPCDVWQYVDWVTTWGATDEHPDKGVPTAGRKSNCHTFFSMLYAIVLRQAACLAHDVGRPGHAVEYDARADALVAAVQAHCYDGRFFTDSTTDVLSNEGPTAYSQHCQVFAVLCGACDEKDRVRLLTESFSAKEGQFSKCSYVMQFYALRAFALAGDEAYEKFLWPRVWQPWRAMLANNLSTWEEDDVRQRSDCHAWGSVPIYEFCTELAGVQPTAAGAQQILFKPRLNLADKLEAKVCLGTNNVATVAWKIVDNSGKQADNDNNVRPSGGDSNSVAKLQKTTFAVTLDLERPTVVVSVLPGGSRVDHGLVTRLALTWQTAEWAGLSG</sequence>
<keyword evidence="3" id="KW-1185">Reference proteome</keyword>
<evidence type="ECO:0000313" key="3">
    <source>
        <dbReference type="Proteomes" id="UP001642482"/>
    </source>
</evidence>
<dbReference type="PANTHER" id="PTHR34987">
    <property type="entry name" value="C, PUTATIVE (AFU_ORTHOLOGUE AFUA_3G02880)-RELATED"/>
    <property type="match status" value="1"/>
</dbReference>
<dbReference type="PANTHER" id="PTHR34987:SF2">
    <property type="entry name" value="B, PUTATIVE (AFU_ORTHOLOGUE AFUA_7G05040)-RELATED"/>
    <property type="match status" value="1"/>
</dbReference>
<reference evidence="2 3" key="1">
    <citation type="submission" date="2024-01" db="EMBL/GenBank/DDBJ databases">
        <authorList>
            <person name="Allen C."/>
            <person name="Tagirdzhanova G."/>
        </authorList>
    </citation>
    <scope>NUCLEOTIDE SEQUENCE [LARGE SCALE GENOMIC DNA]</scope>
</reference>
<dbReference type="SUPFAM" id="SSF49785">
    <property type="entry name" value="Galactose-binding domain-like"/>
    <property type="match status" value="1"/>
</dbReference>
<name>A0ABP0BNN8_9PEZI</name>
<dbReference type="InterPro" id="IPR008979">
    <property type="entry name" value="Galactose-bd-like_sf"/>
</dbReference>
<gene>
    <name evidence="2" type="ORF">SEUCBS140593_004515</name>
</gene>
<accession>A0ABP0BNN8</accession>
<protein>
    <recommendedName>
        <fullName evidence="1">Alpha-L-rhamnosidase six-hairpin glycosidase domain-containing protein</fullName>
    </recommendedName>
</protein>
<dbReference type="Pfam" id="PF17389">
    <property type="entry name" value="Bac_rhamnosid6H"/>
    <property type="match status" value="1"/>
</dbReference>
<proteinExistence type="predicted"/>
<dbReference type="EMBL" id="CAWUHD010000039">
    <property type="protein sequence ID" value="CAK7221272.1"/>
    <property type="molecule type" value="Genomic_DNA"/>
</dbReference>
<feature type="domain" description="Alpha-L-rhamnosidase six-hairpin glycosidase" evidence="1">
    <location>
        <begin position="420"/>
        <end position="680"/>
    </location>
</feature>
<dbReference type="Gene3D" id="1.50.10.10">
    <property type="match status" value="1"/>
</dbReference>
<dbReference type="InterPro" id="IPR012341">
    <property type="entry name" value="6hp_glycosidase-like_sf"/>
</dbReference>
<dbReference type="Gene3D" id="2.60.120.260">
    <property type="entry name" value="Galactose-binding domain-like"/>
    <property type="match status" value="1"/>
</dbReference>
<evidence type="ECO:0000313" key="2">
    <source>
        <dbReference type="EMBL" id="CAK7221272.1"/>
    </source>
</evidence>
<evidence type="ECO:0000259" key="1">
    <source>
        <dbReference type="Pfam" id="PF17389"/>
    </source>
</evidence>
<dbReference type="SUPFAM" id="SSF48208">
    <property type="entry name" value="Six-hairpin glycosidases"/>
    <property type="match status" value="1"/>
</dbReference>
<dbReference type="InterPro" id="IPR035396">
    <property type="entry name" value="Bac_rhamnosid6H"/>
</dbReference>
<organism evidence="2 3">
    <name type="scientific">Sporothrix eucalyptigena</name>
    <dbReference type="NCBI Taxonomy" id="1812306"/>
    <lineage>
        <taxon>Eukaryota</taxon>
        <taxon>Fungi</taxon>
        <taxon>Dikarya</taxon>
        <taxon>Ascomycota</taxon>
        <taxon>Pezizomycotina</taxon>
        <taxon>Sordariomycetes</taxon>
        <taxon>Sordariomycetidae</taxon>
        <taxon>Ophiostomatales</taxon>
        <taxon>Ophiostomataceae</taxon>
        <taxon>Sporothrix</taxon>
    </lineage>
</organism>
<dbReference type="InterPro" id="IPR008928">
    <property type="entry name" value="6-hairpin_glycosidase_sf"/>
</dbReference>
<comment type="caution">
    <text evidence="2">The sequence shown here is derived from an EMBL/GenBank/DDBJ whole genome shotgun (WGS) entry which is preliminary data.</text>
</comment>
<dbReference type="Gene3D" id="2.60.420.10">
    <property type="entry name" value="Maltose phosphorylase, domain 3"/>
    <property type="match status" value="1"/>
</dbReference>